<dbReference type="EMBL" id="JACHIU010000001">
    <property type="protein sequence ID" value="MBB6476841.1"/>
    <property type="molecule type" value="Genomic_DNA"/>
</dbReference>
<comment type="caution">
    <text evidence="4">The sequence shown here is derived from an EMBL/GenBank/DDBJ whole genome shotgun (WGS) entry which is preliminary data.</text>
</comment>
<evidence type="ECO:0000313" key="5">
    <source>
        <dbReference type="Proteomes" id="UP000555564"/>
    </source>
</evidence>
<dbReference type="PANTHER" id="PTHR30023:SF0">
    <property type="entry name" value="PENICILLIN-SENSITIVE CARBOXYPEPTIDASE A"/>
    <property type="match status" value="1"/>
</dbReference>
<dbReference type="PANTHER" id="PTHR30023">
    <property type="entry name" value="D-ALANYL-D-ALANINE CARBOXYPEPTIDASE"/>
    <property type="match status" value="1"/>
</dbReference>
<keyword evidence="2 4" id="KW-0378">Hydrolase</keyword>
<dbReference type="GO" id="GO:0006508">
    <property type="term" value="P:proteolysis"/>
    <property type="evidence" value="ECO:0007669"/>
    <property type="project" value="InterPro"/>
</dbReference>
<dbReference type="AlphaFoldDB" id="A0A7X0MB85"/>
<keyword evidence="4" id="KW-0121">Carboxypeptidase</keyword>
<dbReference type="Proteomes" id="UP000555564">
    <property type="component" value="Unassembled WGS sequence"/>
</dbReference>
<keyword evidence="4" id="KW-0645">Protease</keyword>
<reference evidence="4 5" key="1">
    <citation type="submission" date="2020-08" db="EMBL/GenBank/DDBJ databases">
        <title>Sequencing the genomes of 1000 actinobacteria strains.</title>
        <authorList>
            <person name="Klenk H.-P."/>
        </authorList>
    </citation>
    <scope>NUCLEOTIDE SEQUENCE [LARGE SCALE GENOMIC DNA]</scope>
    <source>
        <strain evidence="4 5">DSM 44936</strain>
    </source>
</reference>
<keyword evidence="5" id="KW-1185">Reference proteome</keyword>
<proteinExistence type="inferred from homology"/>
<dbReference type="GO" id="GO:0000270">
    <property type="term" value="P:peptidoglycan metabolic process"/>
    <property type="evidence" value="ECO:0007669"/>
    <property type="project" value="TreeGrafter"/>
</dbReference>
<evidence type="ECO:0000256" key="2">
    <source>
        <dbReference type="ARBA" id="ARBA00022801"/>
    </source>
</evidence>
<organism evidence="4 5">
    <name type="scientific">Sphaerisporangium rubeum</name>
    <dbReference type="NCBI Taxonomy" id="321317"/>
    <lineage>
        <taxon>Bacteria</taxon>
        <taxon>Bacillati</taxon>
        <taxon>Actinomycetota</taxon>
        <taxon>Actinomycetes</taxon>
        <taxon>Streptosporangiales</taxon>
        <taxon>Streptosporangiaceae</taxon>
        <taxon>Sphaerisporangium</taxon>
    </lineage>
</organism>
<dbReference type="RefSeq" id="WP_343072949.1">
    <property type="nucleotide sequence ID" value="NZ_BAAALO010000006.1"/>
</dbReference>
<protein>
    <submittedName>
        <fullName evidence="4">D-alanyl-D-alanine carboxypeptidase/D-alanyl-D-alanine-endopeptidase (Penicillin-binding protein 4)</fullName>
        <ecNumber evidence="4">3.4.16.4</ecNumber>
        <ecNumber evidence="4">3.4.21.-</ecNumber>
    </submittedName>
</protein>
<dbReference type="EC" id="3.4.21.-" evidence="4"/>
<evidence type="ECO:0000256" key="1">
    <source>
        <dbReference type="ARBA" id="ARBA00006096"/>
    </source>
</evidence>
<feature type="chain" id="PRO_5038515299" evidence="3">
    <location>
        <begin position="21"/>
        <end position="456"/>
    </location>
</feature>
<dbReference type="GO" id="GO:0009002">
    <property type="term" value="F:serine-type D-Ala-D-Ala carboxypeptidase activity"/>
    <property type="evidence" value="ECO:0007669"/>
    <property type="project" value="UniProtKB-EC"/>
</dbReference>
<dbReference type="Pfam" id="PF02113">
    <property type="entry name" value="Peptidase_S13"/>
    <property type="match status" value="2"/>
</dbReference>
<dbReference type="Gene3D" id="3.40.710.10">
    <property type="entry name" value="DD-peptidase/beta-lactamase superfamily"/>
    <property type="match status" value="2"/>
</dbReference>
<evidence type="ECO:0000256" key="3">
    <source>
        <dbReference type="SAM" id="SignalP"/>
    </source>
</evidence>
<accession>A0A7X0MB85</accession>
<dbReference type="SUPFAM" id="SSF56601">
    <property type="entry name" value="beta-lactamase/transpeptidase-like"/>
    <property type="match status" value="1"/>
</dbReference>
<comment type="similarity">
    <text evidence="1">Belongs to the peptidase S13 family.</text>
</comment>
<dbReference type="PRINTS" id="PR00922">
    <property type="entry name" value="DADACBPTASE3"/>
</dbReference>
<dbReference type="NCBIfam" id="TIGR00666">
    <property type="entry name" value="PBP4"/>
    <property type="match status" value="1"/>
</dbReference>
<sequence length="456" mass="45634">MATLAALQVFAAAAGASLLAGDTLGTTRRPPAVAASPTRAPVPIVTSEPVLAPESQGAAPAKAALGARLAPALGDRALGGNVAAVAVDVASGDRLFGSRADQGLTPASTTKVVTAVAALTSLGPDTKITTRVVSGKGRSIVLVGGGDVMLAGPKADKGGYPRTATLATLAARTAKALKEQGVTSVTLSYDDSLFSGPRTAPGWKPGYVPEGSVAPVSALTMDEGRVNPGKDARYPDPAGATAGAFRTLLAKSGVKVAGPVKRERAASGAGELAKVESAPVYELVEHMLTVSDNDMAEALTHLVAIKEGRPGSFAGGSQAVQAILKKLGAAQGITTYDGSGLSTRNRITPAALARLVSLAAAPGNPHLRSAISGLPVAGFTGTLGNRYGRSDTRQGAGMVRAKTGTLNGVNTLTGLARTTDGRLVAFAFMADDVADPQGAMAALDRLATLVSRCGCS</sequence>
<dbReference type="InterPro" id="IPR012338">
    <property type="entry name" value="Beta-lactam/transpept-like"/>
</dbReference>
<keyword evidence="3" id="KW-0732">Signal</keyword>
<name>A0A7X0MB85_9ACTN</name>
<dbReference type="EC" id="3.4.16.4" evidence="4"/>
<gene>
    <name evidence="4" type="ORF">BJ992_006272</name>
</gene>
<evidence type="ECO:0000313" key="4">
    <source>
        <dbReference type="EMBL" id="MBB6476841.1"/>
    </source>
</evidence>
<dbReference type="InterPro" id="IPR000667">
    <property type="entry name" value="Peptidase_S13"/>
</dbReference>
<feature type="signal peptide" evidence="3">
    <location>
        <begin position="1"/>
        <end position="20"/>
    </location>
</feature>